<feature type="region of interest" description="Disordered" evidence="1">
    <location>
        <begin position="29"/>
        <end position="57"/>
    </location>
</feature>
<evidence type="ECO:0000256" key="1">
    <source>
        <dbReference type="SAM" id="MobiDB-lite"/>
    </source>
</evidence>
<comment type="caution">
    <text evidence="2">The sequence shown here is derived from an EMBL/GenBank/DDBJ whole genome shotgun (WGS) entry which is preliminary data.</text>
</comment>
<protein>
    <submittedName>
        <fullName evidence="2">Uncharacterized protein</fullName>
    </submittedName>
</protein>
<keyword evidence="3" id="KW-1185">Reference proteome</keyword>
<dbReference type="Proteomes" id="UP001153148">
    <property type="component" value="Unassembled WGS sequence"/>
</dbReference>
<dbReference type="EMBL" id="CAJPIN010026737">
    <property type="protein sequence ID" value="CAG2063474.1"/>
    <property type="molecule type" value="Genomic_DNA"/>
</dbReference>
<sequence length="94" mass="10780">MLIRIEIVGEDGQIKTFLDIEKKTADTVRESKKTKKKKHEKHAENIAEKQGKHVSHDPFQMGCKKQCWLTFLTTSNLGRSDSAIHTEGQMQELD</sequence>
<proteinExistence type="predicted"/>
<reference evidence="2" key="1">
    <citation type="submission" date="2021-03" db="EMBL/GenBank/DDBJ databases">
        <authorList>
            <person name="Tran Van P."/>
        </authorList>
    </citation>
    <scope>NUCLEOTIDE SEQUENCE</scope>
</reference>
<gene>
    <name evidence="2" type="ORF">TPAB3V08_LOCUS10421</name>
</gene>
<feature type="compositionally biased region" description="Basic and acidic residues" evidence="1">
    <location>
        <begin position="41"/>
        <end position="56"/>
    </location>
</feature>
<accession>A0ABN7PAV8</accession>
<name>A0ABN7PAV8_TIMPD</name>
<evidence type="ECO:0000313" key="2">
    <source>
        <dbReference type="EMBL" id="CAG2063474.1"/>
    </source>
</evidence>
<organism evidence="2 3">
    <name type="scientific">Timema podura</name>
    <name type="common">Walking stick</name>
    <dbReference type="NCBI Taxonomy" id="61482"/>
    <lineage>
        <taxon>Eukaryota</taxon>
        <taxon>Metazoa</taxon>
        <taxon>Ecdysozoa</taxon>
        <taxon>Arthropoda</taxon>
        <taxon>Hexapoda</taxon>
        <taxon>Insecta</taxon>
        <taxon>Pterygota</taxon>
        <taxon>Neoptera</taxon>
        <taxon>Polyneoptera</taxon>
        <taxon>Phasmatodea</taxon>
        <taxon>Timematodea</taxon>
        <taxon>Timematoidea</taxon>
        <taxon>Timematidae</taxon>
        <taxon>Timema</taxon>
    </lineage>
</organism>
<evidence type="ECO:0000313" key="3">
    <source>
        <dbReference type="Proteomes" id="UP001153148"/>
    </source>
</evidence>